<name>A0AAE4SDL9_9EURY</name>
<evidence type="ECO:0000256" key="4">
    <source>
        <dbReference type="ARBA" id="ARBA00035229"/>
    </source>
</evidence>
<dbReference type="Pfam" id="PF01655">
    <property type="entry name" value="Ribosomal_L32e"/>
    <property type="match status" value="1"/>
</dbReference>
<dbReference type="AlphaFoldDB" id="A0AAE4SDL9"/>
<dbReference type="Proteomes" id="UP001271789">
    <property type="component" value="Unassembled WGS sequence"/>
</dbReference>
<dbReference type="HAMAP" id="MF_00810">
    <property type="entry name" value="Ribosomal_eL32"/>
    <property type="match status" value="1"/>
</dbReference>
<evidence type="ECO:0000313" key="6">
    <source>
        <dbReference type="EMBL" id="MDV0446723.1"/>
    </source>
</evidence>
<proteinExistence type="inferred from homology"/>
<dbReference type="RefSeq" id="WP_338099130.1">
    <property type="nucleotide sequence ID" value="NZ_JAWDKD010000011.1"/>
</dbReference>
<comment type="caution">
    <text evidence="6">The sequence shown here is derived from an EMBL/GenBank/DDBJ whole genome shotgun (WGS) entry which is preliminary data.</text>
</comment>
<dbReference type="GO" id="GO:0003735">
    <property type="term" value="F:structural constituent of ribosome"/>
    <property type="evidence" value="ECO:0007669"/>
    <property type="project" value="InterPro"/>
</dbReference>
<dbReference type="InterPro" id="IPR023654">
    <property type="entry name" value="Ribosomal_eL32_arc"/>
</dbReference>
<sequence>MAKENQVTETNAAENTSVDAVCATNLLDADPEFRRLFNVRKVQKSRKPSFHKQGQHKFKRLSTSWRRPRGLQSKQRAGIYGKGALVTVGYGSPALIRGLHPSGYDEVIVNNVDELALIDPEFEAVRIAGAVGSKKKAAIVAKAAEFGIKVLNPGKGEV</sequence>
<dbReference type="GO" id="GO:0022625">
    <property type="term" value="C:cytosolic large ribosomal subunit"/>
    <property type="evidence" value="ECO:0007669"/>
    <property type="project" value="TreeGrafter"/>
</dbReference>
<dbReference type="SMART" id="SM01393">
    <property type="entry name" value="Ribosomal_L32e"/>
    <property type="match status" value="1"/>
</dbReference>
<organism evidence="6 7">
    <name type="scientific">Methanolapillus africanus</name>
    <dbReference type="NCBI Taxonomy" id="3028297"/>
    <lineage>
        <taxon>Archaea</taxon>
        <taxon>Methanobacteriati</taxon>
        <taxon>Methanobacteriota</taxon>
        <taxon>Stenosarchaea group</taxon>
        <taxon>Methanomicrobia</taxon>
        <taxon>Methanosarcinales</taxon>
        <taxon>Methanosarcinaceae</taxon>
        <taxon>Methanolapillus</taxon>
    </lineage>
</organism>
<dbReference type="PANTHER" id="PTHR23413">
    <property type="entry name" value="60S RIBOSOMAL PROTEIN L32 AND DNA-DIRECTED RNA POLYMERASE II, SUBUNIT N"/>
    <property type="match status" value="1"/>
</dbReference>
<dbReference type="EMBL" id="JAWDKD010000011">
    <property type="protein sequence ID" value="MDV0446723.1"/>
    <property type="molecule type" value="Genomic_DNA"/>
</dbReference>
<evidence type="ECO:0000256" key="1">
    <source>
        <dbReference type="ARBA" id="ARBA00008431"/>
    </source>
</evidence>
<dbReference type="CDD" id="cd00513">
    <property type="entry name" value="Ribosomal_L32_L32e"/>
    <property type="match status" value="1"/>
</dbReference>
<keyword evidence="7" id="KW-1185">Reference proteome</keyword>
<dbReference type="SUPFAM" id="SSF52042">
    <property type="entry name" value="Ribosomal protein L32e"/>
    <property type="match status" value="1"/>
</dbReference>
<gene>
    <name evidence="5" type="primary">rpl32e</name>
    <name evidence="6" type="ORF">MsAg5_05750</name>
</gene>
<evidence type="ECO:0000256" key="3">
    <source>
        <dbReference type="ARBA" id="ARBA00023274"/>
    </source>
</evidence>
<dbReference type="PANTHER" id="PTHR23413:SF1">
    <property type="entry name" value="RIBOSOMAL PROTEIN L32"/>
    <property type="match status" value="1"/>
</dbReference>
<evidence type="ECO:0000256" key="5">
    <source>
        <dbReference type="HAMAP-Rule" id="MF_00810"/>
    </source>
</evidence>
<evidence type="ECO:0000256" key="2">
    <source>
        <dbReference type="ARBA" id="ARBA00022980"/>
    </source>
</evidence>
<accession>A0AAE4SDL9</accession>
<evidence type="ECO:0000313" key="7">
    <source>
        <dbReference type="Proteomes" id="UP001271789"/>
    </source>
</evidence>
<keyword evidence="3 5" id="KW-0687">Ribonucleoprotein</keyword>
<comment type="similarity">
    <text evidence="1 5">Belongs to the eukaryotic ribosomal protein eL32 family.</text>
</comment>
<dbReference type="NCBIfam" id="NF006332">
    <property type="entry name" value="PRK08562.1"/>
    <property type="match status" value="1"/>
</dbReference>
<reference evidence="6" key="1">
    <citation type="submission" date="2023-06" db="EMBL/GenBank/DDBJ databases">
        <title>Genome sequence of Methanosarcinaceae archaeon Ag5.</title>
        <authorList>
            <person name="Protasov E."/>
            <person name="Platt K."/>
            <person name="Poehlein A."/>
            <person name="Daniel R."/>
            <person name="Brune A."/>
        </authorList>
    </citation>
    <scope>NUCLEOTIDE SEQUENCE</scope>
    <source>
        <strain evidence="6">Ag5</strain>
    </source>
</reference>
<keyword evidence="2 5" id="KW-0689">Ribosomal protein</keyword>
<dbReference type="InterPro" id="IPR036351">
    <property type="entry name" value="Ribosomal_eL32_sf"/>
</dbReference>
<protein>
    <recommendedName>
        <fullName evidence="4 5">Large ribosomal subunit protein eL32</fullName>
    </recommendedName>
</protein>
<dbReference type="InterPro" id="IPR001515">
    <property type="entry name" value="Ribosomal_eL32"/>
</dbReference>
<dbReference type="GO" id="GO:0006412">
    <property type="term" value="P:translation"/>
    <property type="evidence" value="ECO:0007669"/>
    <property type="project" value="UniProtKB-UniRule"/>
</dbReference>